<dbReference type="UniPathway" id="UPA00588">
    <property type="reaction ID" value="UER00649"/>
</dbReference>
<dbReference type="GO" id="GO:0004017">
    <property type="term" value="F:AMP kinase activity"/>
    <property type="evidence" value="ECO:0007669"/>
    <property type="project" value="UniProtKB-UniRule"/>
</dbReference>
<proteinExistence type="inferred from homology"/>
<keyword evidence="2 5" id="KW-0545">Nucleotide biosynthesis</keyword>
<dbReference type="InterPro" id="IPR000850">
    <property type="entry name" value="Adenylat/UMP-CMP_kin"/>
</dbReference>
<dbReference type="PATRIC" id="fig|1619111.3.peg.358"/>
<accession>A0A0G1TS34</accession>
<feature type="binding site" evidence="5">
    <location>
        <position position="162"/>
    </location>
    <ligand>
        <name>ATP</name>
        <dbReference type="ChEBI" id="CHEBI:30616"/>
    </ligand>
</feature>
<dbReference type="Gene3D" id="3.40.50.300">
    <property type="entry name" value="P-loop containing nucleotide triphosphate hydrolases"/>
    <property type="match status" value="1"/>
</dbReference>
<feature type="binding site" evidence="5">
    <location>
        <begin position="92"/>
        <end position="94"/>
    </location>
    <ligand>
        <name>AMP</name>
        <dbReference type="ChEBI" id="CHEBI:456215"/>
    </ligand>
</feature>
<evidence type="ECO:0000256" key="2">
    <source>
        <dbReference type="ARBA" id="ARBA00022727"/>
    </source>
</evidence>
<feature type="binding site" evidence="5">
    <location>
        <position position="168"/>
    </location>
    <ligand>
        <name>AMP</name>
        <dbReference type="ChEBI" id="CHEBI:456215"/>
    </ligand>
</feature>
<feature type="binding site" evidence="5">
    <location>
        <begin position="120"/>
        <end position="123"/>
    </location>
    <ligand>
        <name>AMP</name>
        <dbReference type="ChEBI" id="CHEBI:456215"/>
    </ligand>
</feature>
<dbReference type="NCBIfam" id="NF001381">
    <property type="entry name" value="PRK00279.1-3"/>
    <property type="match status" value="1"/>
</dbReference>
<reference evidence="9 10" key="1">
    <citation type="journal article" date="2015" name="Nature">
        <title>rRNA introns, odd ribosomes, and small enigmatic genomes across a large radiation of phyla.</title>
        <authorList>
            <person name="Brown C.T."/>
            <person name="Hug L.A."/>
            <person name="Thomas B.C."/>
            <person name="Sharon I."/>
            <person name="Castelle C.J."/>
            <person name="Singh A."/>
            <person name="Wilkins M.J."/>
            <person name="Williams K.H."/>
            <person name="Banfield J.F."/>
        </authorList>
    </citation>
    <scope>NUCLEOTIDE SEQUENCE [LARGE SCALE GENOMIC DNA]</scope>
</reference>
<feature type="binding site" evidence="5">
    <location>
        <begin position="45"/>
        <end position="50"/>
    </location>
    <ligand>
        <name>ATP</name>
        <dbReference type="ChEBI" id="CHEBI:30616"/>
    </ligand>
</feature>
<comment type="domain">
    <text evidence="5">Consists of three domains, a large central CORE domain and two small peripheral domains, NMPbind and LID, which undergo movements during catalysis. The LID domain closes over the site of phosphoryl transfer upon ATP binding. Assembling and dissambling the active center during each catalytic cycle provides an effective means to prevent ATP hydrolysis.</text>
</comment>
<comment type="pathway">
    <text evidence="5">Purine metabolism; AMP biosynthesis via salvage pathway; AMP from ADP: step 1/1.</text>
</comment>
<comment type="caution">
    <text evidence="5">Lacks conserved residue(s) required for the propagation of feature annotation.</text>
</comment>
<evidence type="ECO:0000313" key="9">
    <source>
        <dbReference type="EMBL" id="KKU48170.1"/>
    </source>
</evidence>
<feature type="binding site" evidence="5">
    <location>
        <position position="71"/>
    </location>
    <ligand>
        <name>AMP</name>
        <dbReference type="ChEBI" id="CHEBI:456215"/>
    </ligand>
</feature>
<dbReference type="PRINTS" id="PR00094">
    <property type="entry name" value="ADENYLTKNASE"/>
</dbReference>
<name>A0A0G1TS34_UNCKA</name>
<feature type="binding site" evidence="5">
    <location>
        <position position="127"/>
    </location>
    <ligand>
        <name>AMP</name>
        <dbReference type="ChEBI" id="CHEBI:456215"/>
    </ligand>
</feature>
<keyword evidence="4 5" id="KW-0418">Kinase</keyword>
<dbReference type="EC" id="2.7.4.3" evidence="5 7"/>
<dbReference type="CDD" id="cd01428">
    <property type="entry name" value="ADK"/>
    <property type="match status" value="1"/>
</dbReference>
<comment type="caution">
    <text evidence="9">The sequence shown here is derived from an EMBL/GenBank/DDBJ whole genome shotgun (WGS) entry which is preliminary data.</text>
</comment>
<organism evidence="9 10">
    <name type="scientific">candidate division WWE3 bacterium GW2011_GWA2_46_9</name>
    <dbReference type="NCBI Taxonomy" id="1619111"/>
    <lineage>
        <taxon>Bacteria</taxon>
        <taxon>Katanobacteria</taxon>
    </lineage>
</organism>
<comment type="subcellular location">
    <subcellularLocation>
        <location evidence="5 7">Cytoplasm</location>
    </subcellularLocation>
</comment>
<dbReference type="NCBIfam" id="NF011100">
    <property type="entry name" value="PRK14527.1"/>
    <property type="match status" value="1"/>
</dbReference>
<gene>
    <name evidence="5" type="primary">adk</name>
    <name evidence="9" type="ORF">UX69_C0022G0011</name>
</gene>
<dbReference type="InterPro" id="IPR033690">
    <property type="entry name" value="Adenylat_kinase_CS"/>
</dbReference>
<sequence>MTRFNLRVWRRRIQRIGAALFPTANACVKIANMVTKIVIVLGPPGAGKGTQAKTLAATLHYAHISTGDMFRNHMARKTVLGRKIKAIMDAGNLVDDNITITMIKERLQQSDCTAGVIFDGFPRTKAQALALEALIANIGAELAKILYVEVGNEECVKRLLLRAQLEGRSDDTADVIKTRLQNYHAATKPLINFYRKQLVTINGEQPVENVVLDINKAMGL</sequence>
<dbReference type="SUPFAM" id="SSF52540">
    <property type="entry name" value="P-loop containing nucleoside triphosphate hydrolases"/>
    <property type="match status" value="1"/>
</dbReference>
<dbReference type="NCBIfam" id="NF011105">
    <property type="entry name" value="PRK14532.1"/>
    <property type="match status" value="1"/>
</dbReference>
<evidence type="ECO:0000313" key="10">
    <source>
        <dbReference type="Proteomes" id="UP000033946"/>
    </source>
</evidence>
<dbReference type="AlphaFoldDB" id="A0A0G1TS34"/>
<dbReference type="EMBL" id="LCNE01000022">
    <property type="protein sequence ID" value="KKU48170.1"/>
    <property type="molecule type" value="Genomic_DNA"/>
</dbReference>
<keyword evidence="5 7" id="KW-0067">ATP-binding</keyword>
<keyword evidence="5" id="KW-0963">Cytoplasm</keyword>
<dbReference type="HAMAP" id="MF_00235">
    <property type="entry name" value="Adenylate_kinase_Adk"/>
    <property type="match status" value="1"/>
</dbReference>
<evidence type="ECO:0000256" key="4">
    <source>
        <dbReference type="ARBA" id="ARBA00022777"/>
    </source>
</evidence>
<dbReference type="Proteomes" id="UP000033946">
    <property type="component" value="Unassembled WGS sequence"/>
</dbReference>
<evidence type="ECO:0000256" key="6">
    <source>
        <dbReference type="RuleBase" id="RU003330"/>
    </source>
</evidence>
<dbReference type="InterPro" id="IPR027417">
    <property type="entry name" value="P-loop_NTPase"/>
</dbReference>
<feature type="binding site" evidence="5">
    <location>
        <position position="66"/>
    </location>
    <ligand>
        <name>AMP</name>
        <dbReference type="ChEBI" id="CHEBI:456215"/>
    </ligand>
</feature>
<evidence type="ECO:0000256" key="8">
    <source>
        <dbReference type="SAM" id="SignalP"/>
    </source>
</evidence>
<dbReference type="GO" id="GO:0005737">
    <property type="term" value="C:cytoplasm"/>
    <property type="evidence" value="ECO:0007669"/>
    <property type="project" value="UniProtKB-SubCell"/>
</dbReference>
<evidence type="ECO:0000256" key="1">
    <source>
        <dbReference type="ARBA" id="ARBA00022679"/>
    </source>
</evidence>
<comment type="function">
    <text evidence="5">Catalyzes the reversible transfer of the terminal phosphate group between ATP and AMP. Plays an important role in cellular energy homeostasis and in adenine nucleotide metabolism.</text>
</comment>
<evidence type="ECO:0000256" key="7">
    <source>
        <dbReference type="RuleBase" id="RU003331"/>
    </source>
</evidence>
<dbReference type="Pfam" id="PF00406">
    <property type="entry name" value="ADK"/>
    <property type="match status" value="1"/>
</dbReference>
<keyword evidence="8" id="KW-0732">Signal</keyword>
<dbReference type="GO" id="GO:0005524">
    <property type="term" value="F:ATP binding"/>
    <property type="evidence" value="ECO:0007669"/>
    <property type="project" value="UniProtKB-UniRule"/>
</dbReference>
<dbReference type="PROSITE" id="PS00113">
    <property type="entry name" value="ADENYLATE_KINASE"/>
    <property type="match status" value="1"/>
</dbReference>
<evidence type="ECO:0000256" key="5">
    <source>
        <dbReference type="HAMAP-Rule" id="MF_00235"/>
    </source>
</evidence>
<feature type="binding site" evidence="5">
    <location>
        <position position="205"/>
    </location>
    <ligand>
        <name>ATP</name>
        <dbReference type="ChEBI" id="CHEBI:30616"/>
    </ligand>
</feature>
<comment type="subunit">
    <text evidence="5 7">Monomer.</text>
</comment>
<dbReference type="GO" id="GO:0044209">
    <property type="term" value="P:AMP salvage"/>
    <property type="evidence" value="ECO:0007669"/>
    <property type="project" value="UniProtKB-UniRule"/>
</dbReference>
<protein>
    <recommendedName>
        <fullName evidence="5 7">Adenylate kinase</fullName>
        <shortName evidence="5">AK</shortName>
        <ecNumber evidence="5 7">2.7.4.3</ecNumber>
    </recommendedName>
    <alternativeName>
        <fullName evidence="5">ATP-AMP transphosphorylase</fullName>
    </alternativeName>
    <alternativeName>
        <fullName evidence="5">ATP:AMP phosphotransferase</fullName>
    </alternativeName>
    <alternativeName>
        <fullName evidence="5">Adenylate monophosphate kinase</fullName>
    </alternativeName>
</protein>
<dbReference type="PANTHER" id="PTHR23359">
    <property type="entry name" value="NUCLEOTIDE KINASE"/>
    <property type="match status" value="1"/>
</dbReference>
<comment type="similarity">
    <text evidence="5 6">Belongs to the adenylate kinase family.</text>
</comment>
<feature type="signal peptide" evidence="8">
    <location>
        <begin position="1"/>
        <end position="26"/>
    </location>
</feature>
<comment type="catalytic activity">
    <reaction evidence="5 7">
        <text>AMP + ATP = 2 ADP</text>
        <dbReference type="Rhea" id="RHEA:12973"/>
        <dbReference type="ChEBI" id="CHEBI:30616"/>
        <dbReference type="ChEBI" id="CHEBI:456215"/>
        <dbReference type="ChEBI" id="CHEBI:456216"/>
        <dbReference type="EC" id="2.7.4.3"/>
    </reaction>
</comment>
<feature type="region of interest" description="NMP" evidence="5">
    <location>
        <begin position="65"/>
        <end position="94"/>
    </location>
</feature>
<feature type="binding site" evidence="5">
    <location>
        <position position="179"/>
    </location>
    <ligand>
        <name>AMP</name>
        <dbReference type="ChEBI" id="CHEBI:456215"/>
    </ligand>
</feature>
<feature type="chain" id="PRO_5002539883" description="Adenylate kinase" evidence="8">
    <location>
        <begin position="27"/>
        <end position="220"/>
    </location>
</feature>
<evidence type="ECO:0000256" key="3">
    <source>
        <dbReference type="ARBA" id="ARBA00022741"/>
    </source>
</evidence>
<keyword evidence="3 5" id="KW-0547">Nucleotide-binding</keyword>
<keyword evidence="1 5" id="KW-0808">Transferase</keyword>